<dbReference type="AlphaFoldDB" id="A0A412C245"/>
<organism evidence="1 2">
    <name type="scientific">Mediterraneibacter gnavus</name>
    <name type="common">Ruminococcus gnavus</name>
    <dbReference type="NCBI Taxonomy" id="33038"/>
    <lineage>
        <taxon>Bacteria</taxon>
        <taxon>Bacillati</taxon>
        <taxon>Bacillota</taxon>
        <taxon>Clostridia</taxon>
        <taxon>Lachnospirales</taxon>
        <taxon>Lachnospiraceae</taxon>
        <taxon>Mediterraneibacter</taxon>
    </lineage>
</organism>
<gene>
    <name evidence="1" type="ORF">DWY88_09480</name>
</gene>
<comment type="caution">
    <text evidence="1">The sequence shown here is derived from an EMBL/GenBank/DDBJ whole genome shotgun (WGS) entry which is preliminary data.</text>
</comment>
<dbReference type="EMBL" id="QRTJ01000016">
    <property type="protein sequence ID" value="RGQ67122.1"/>
    <property type="molecule type" value="Genomic_DNA"/>
</dbReference>
<sequence>MSEKYQNSITDQICKVQTSKKLIALYDRLRYTSYNSYAQLHAKGEFEENGHKVHSLIGISIQDYSSGTGAKNIITRFHLAPEQIQFLLSRVTAGFPEFEWSQSKIFGAPDGNGYSTAQQFFISRHVYNNQQEILTSPWRIQINNGKGIKKENRNGGTYMQAQSFVTEKSAFIQLTDMDFYMLLKRADSYIVNWEAYVASFLIQNGKEQLKKQQEARMAQNIQPRPDEMASYMQGQPQEQYLNGMYVA</sequence>
<evidence type="ECO:0000313" key="2">
    <source>
        <dbReference type="Proteomes" id="UP000286137"/>
    </source>
</evidence>
<dbReference type="Proteomes" id="UP000286137">
    <property type="component" value="Unassembled WGS sequence"/>
</dbReference>
<dbReference type="RefSeq" id="WP_118013783.1">
    <property type="nucleotide sequence ID" value="NZ_QRTJ01000016.1"/>
</dbReference>
<evidence type="ECO:0000313" key="1">
    <source>
        <dbReference type="EMBL" id="RGQ67122.1"/>
    </source>
</evidence>
<proteinExistence type="predicted"/>
<reference evidence="1 2" key="1">
    <citation type="submission" date="2018-08" db="EMBL/GenBank/DDBJ databases">
        <title>A genome reference for cultivated species of the human gut microbiota.</title>
        <authorList>
            <person name="Zou Y."/>
            <person name="Xue W."/>
            <person name="Luo G."/>
        </authorList>
    </citation>
    <scope>NUCLEOTIDE SEQUENCE [LARGE SCALE GENOMIC DNA]</scope>
    <source>
        <strain evidence="1 2">AF27-4BH</strain>
    </source>
</reference>
<protein>
    <submittedName>
        <fullName evidence="1">Uncharacterized protein</fullName>
    </submittedName>
</protein>
<name>A0A412C245_MEDGN</name>
<accession>A0A412C245</accession>